<reference evidence="2 3" key="1">
    <citation type="submission" date="2017-06" db="EMBL/GenBank/DDBJ databases">
        <title>Ant-infecting Ophiocordyceps genomes reveal a high diversity of potential behavioral manipulation genes and a possible major role for enterotoxins.</title>
        <authorList>
            <person name="De Bekker C."/>
            <person name="Evans H.C."/>
            <person name="Brachmann A."/>
            <person name="Hughes D.P."/>
        </authorList>
    </citation>
    <scope>NUCLEOTIDE SEQUENCE [LARGE SCALE GENOMIC DNA]</scope>
    <source>
        <strain evidence="2 3">Map16</strain>
    </source>
</reference>
<dbReference type="OrthoDB" id="4760831at2759"/>
<comment type="caution">
    <text evidence="2">The sequence shown here is derived from an EMBL/GenBank/DDBJ whole genome shotgun (WGS) entry which is preliminary data.</text>
</comment>
<keyword evidence="3" id="KW-1185">Reference proteome</keyword>
<dbReference type="Proteomes" id="UP000226431">
    <property type="component" value="Unassembled WGS sequence"/>
</dbReference>
<evidence type="ECO:0000313" key="3">
    <source>
        <dbReference type="Proteomes" id="UP000226431"/>
    </source>
</evidence>
<proteinExistence type="predicted"/>
<accession>A0A2C5ZJ87</accession>
<evidence type="ECO:0000313" key="2">
    <source>
        <dbReference type="EMBL" id="PHH79923.1"/>
    </source>
</evidence>
<evidence type="ECO:0000256" key="1">
    <source>
        <dbReference type="SAM" id="MobiDB-lite"/>
    </source>
</evidence>
<organism evidence="2 3">
    <name type="scientific">Ophiocordyceps camponoti-rufipedis</name>
    <dbReference type="NCBI Taxonomy" id="2004952"/>
    <lineage>
        <taxon>Eukaryota</taxon>
        <taxon>Fungi</taxon>
        <taxon>Dikarya</taxon>
        <taxon>Ascomycota</taxon>
        <taxon>Pezizomycotina</taxon>
        <taxon>Sordariomycetes</taxon>
        <taxon>Hypocreomycetidae</taxon>
        <taxon>Hypocreales</taxon>
        <taxon>Ophiocordycipitaceae</taxon>
        <taxon>Ophiocordyceps</taxon>
    </lineage>
</organism>
<sequence>MSNKRRKSSSGSLHPPHAHRITEKVDDFSTFCEELKTEVGNMLPTTGRRFEQAAILAINYSETDIPGVTEMRDKLLETFARNYNWRTEIHEINSKQTWVQAEDALTLAIAVRPFNHHLVILDCSAGLANLEQTDVEVLGASAWESEASFTHALIEAIEHAHVTIKVQLAKSETLPSVREWTHWLKSNLPSYIGHIDIRATWSTGSSTVFVVLPIEVWLALRDREGLEFVCYDFNWNVRHCRRRQEAILGNTGPEPEPRGSLSPGKRPRLF</sequence>
<protein>
    <submittedName>
        <fullName evidence="2">Uncharacterized protein</fullName>
    </submittedName>
</protein>
<feature type="region of interest" description="Disordered" evidence="1">
    <location>
        <begin position="248"/>
        <end position="270"/>
    </location>
</feature>
<name>A0A2C5ZJ87_9HYPO</name>
<dbReference type="EMBL" id="NJES01000030">
    <property type="protein sequence ID" value="PHH79923.1"/>
    <property type="molecule type" value="Genomic_DNA"/>
</dbReference>
<dbReference type="AlphaFoldDB" id="A0A2C5ZJ87"/>
<gene>
    <name evidence="2" type="ORF">CDD80_3375</name>
</gene>